<evidence type="ECO:0000313" key="3">
    <source>
        <dbReference type="Proteomes" id="UP000435837"/>
    </source>
</evidence>
<accession>A0A640S7U3</accession>
<evidence type="ECO:0000256" key="1">
    <source>
        <dbReference type="SAM" id="MobiDB-lite"/>
    </source>
</evidence>
<reference evidence="2 3" key="1">
    <citation type="submission" date="2019-12" db="EMBL/GenBank/DDBJ databases">
        <title>Whole genome shotgun sequence of Streptomyces caniferus NBRC 15389.</title>
        <authorList>
            <person name="Ichikawa N."/>
            <person name="Kimura A."/>
            <person name="Kitahashi Y."/>
            <person name="Komaki H."/>
            <person name="Tamura T."/>
        </authorList>
    </citation>
    <scope>NUCLEOTIDE SEQUENCE [LARGE SCALE GENOMIC DNA]</scope>
    <source>
        <strain evidence="2 3">NBRC 15389</strain>
    </source>
</reference>
<dbReference type="OrthoDB" id="3196725at2"/>
<proteinExistence type="predicted"/>
<sequence length="98" mass="10517">MIWDGSAVRPVGSHRPAVLQGAALADGIAAVPPDRNPADPVPLVLLTRRPGDPAMYRPTPTMDRGRAAPRRPSICHQVRHCRHCADGTTSRKSNAAHD</sequence>
<protein>
    <submittedName>
        <fullName evidence="2">Uncharacterized protein</fullName>
    </submittedName>
</protein>
<name>A0A640S7U3_9ACTN</name>
<dbReference type="Proteomes" id="UP000435837">
    <property type="component" value="Unassembled WGS sequence"/>
</dbReference>
<dbReference type="AlphaFoldDB" id="A0A640S7U3"/>
<feature type="region of interest" description="Disordered" evidence="1">
    <location>
        <begin position="32"/>
        <end position="71"/>
    </location>
</feature>
<comment type="caution">
    <text evidence="2">The sequence shown here is derived from an EMBL/GenBank/DDBJ whole genome shotgun (WGS) entry which is preliminary data.</text>
</comment>
<gene>
    <name evidence="2" type="ORF">Scani_35380</name>
</gene>
<evidence type="ECO:0000313" key="2">
    <source>
        <dbReference type="EMBL" id="GFE07270.1"/>
    </source>
</evidence>
<dbReference type="EMBL" id="BLIN01000005">
    <property type="protein sequence ID" value="GFE07270.1"/>
    <property type="molecule type" value="Genomic_DNA"/>
</dbReference>
<organism evidence="2 3">
    <name type="scientific">Streptomyces caniferus</name>
    <dbReference type="NCBI Taxonomy" id="285557"/>
    <lineage>
        <taxon>Bacteria</taxon>
        <taxon>Bacillati</taxon>
        <taxon>Actinomycetota</taxon>
        <taxon>Actinomycetes</taxon>
        <taxon>Kitasatosporales</taxon>
        <taxon>Streptomycetaceae</taxon>
        <taxon>Streptomyces</taxon>
    </lineage>
</organism>